<evidence type="ECO:0000313" key="1">
    <source>
        <dbReference type="EMBL" id="GFR06966.1"/>
    </source>
</evidence>
<name>A0A8X6JHP7_TRICU</name>
<dbReference type="AlphaFoldDB" id="A0A8X6JHP7"/>
<keyword evidence="2" id="KW-1185">Reference proteome</keyword>
<dbReference type="Proteomes" id="UP000887116">
    <property type="component" value="Unassembled WGS sequence"/>
</dbReference>
<gene>
    <name evidence="1" type="ORF">TNCT_662271</name>
</gene>
<reference evidence="1" key="1">
    <citation type="submission" date="2020-07" db="EMBL/GenBank/DDBJ databases">
        <title>Multicomponent nature underlies the extraordinary mechanical properties of spider dragline silk.</title>
        <authorList>
            <person name="Kono N."/>
            <person name="Nakamura H."/>
            <person name="Mori M."/>
            <person name="Yoshida Y."/>
            <person name="Ohtoshi R."/>
            <person name="Malay A.D."/>
            <person name="Moran D.A.P."/>
            <person name="Tomita M."/>
            <person name="Numata K."/>
            <person name="Arakawa K."/>
        </authorList>
    </citation>
    <scope>NUCLEOTIDE SEQUENCE</scope>
</reference>
<evidence type="ECO:0000313" key="2">
    <source>
        <dbReference type="Proteomes" id="UP000887116"/>
    </source>
</evidence>
<protein>
    <submittedName>
        <fullName evidence="1">Uncharacterized protein</fullName>
    </submittedName>
</protein>
<comment type="caution">
    <text evidence="1">The sequence shown here is derived from an EMBL/GenBank/DDBJ whole genome shotgun (WGS) entry which is preliminary data.</text>
</comment>
<accession>A0A8X6JHP7</accession>
<sequence>MDITVRSVEERADRTERHLQRWNLSSPSIVVILLPNLL</sequence>
<feature type="non-terminal residue" evidence="1">
    <location>
        <position position="38"/>
    </location>
</feature>
<proteinExistence type="predicted"/>
<dbReference type="EMBL" id="BMAO01016205">
    <property type="protein sequence ID" value="GFR06966.1"/>
    <property type="molecule type" value="Genomic_DNA"/>
</dbReference>
<organism evidence="1 2">
    <name type="scientific">Trichonephila clavata</name>
    <name type="common">Joro spider</name>
    <name type="synonym">Nephila clavata</name>
    <dbReference type="NCBI Taxonomy" id="2740835"/>
    <lineage>
        <taxon>Eukaryota</taxon>
        <taxon>Metazoa</taxon>
        <taxon>Ecdysozoa</taxon>
        <taxon>Arthropoda</taxon>
        <taxon>Chelicerata</taxon>
        <taxon>Arachnida</taxon>
        <taxon>Araneae</taxon>
        <taxon>Araneomorphae</taxon>
        <taxon>Entelegynae</taxon>
        <taxon>Araneoidea</taxon>
        <taxon>Nephilidae</taxon>
        <taxon>Trichonephila</taxon>
    </lineage>
</organism>